<name>A0A2R4TB43_9ACTN</name>
<accession>A0A2R4TB43</accession>
<dbReference type="Pfam" id="PF14435">
    <property type="entry name" value="SUKH-4"/>
    <property type="match status" value="1"/>
</dbReference>
<evidence type="ECO:0000313" key="2">
    <source>
        <dbReference type="Proteomes" id="UP000244201"/>
    </source>
</evidence>
<dbReference type="AlphaFoldDB" id="A0A2R4TB43"/>
<dbReference type="KEGG" id="slk:SLUN_33265"/>
<gene>
    <name evidence="1" type="ORF">SLUN_33265</name>
</gene>
<evidence type="ECO:0000313" key="1">
    <source>
        <dbReference type="EMBL" id="AVZ76352.1"/>
    </source>
</evidence>
<evidence type="ECO:0008006" key="3">
    <source>
        <dbReference type="Google" id="ProtNLM"/>
    </source>
</evidence>
<dbReference type="InterPro" id="IPR025851">
    <property type="entry name" value="SUKH-4"/>
</dbReference>
<sequence length="187" mass="21056">MAIVKFSVTSIQLVRAYGLENIVYFPQSGHAEFDPRSANFLSSVGLPHSEVFASRENVEDPYPASLDAITLGSRFDHYGMPCPAESRSWWMLGYLFTSLVAVDPKSGTIYAFPEGATGYIELHRDVESLVYALIEFRKLEVDHDNDVDPEELSARFKQVVGAFDLTPFADEDSQWNLSLEELEHGIW</sequence>
<dbReference type="OrthoDB" id="4284160at2"/>
<organism evidence="1 2">
    <name type="scientific">Streptomyces lunaelactis</name>
    <dbReference type="NCBI Taxonomy" id="1535768"/>
    <lineage>
        <taxon>Bacteria</taxon>
        <taxon>Bacillati</taxon>
        <taxon>Actinomycetota</taxon>
        <taxon>Actinomycetes</taxon>
        <taxon>Kitasatosporales</taxon>
        <taxon>Streptomycetaceae</taxon>
        <taxon>Streptomyces</taxon>
    </lineage>
</organism>
<keyword evidence="2" id="KW-1185">Reference proteome</keyword>
<dbReference type="Proteomes" id="UP000244201">
    <property type="component" value="Chromosome"/>
</dbReference>
<dbReference type="RefSeq" id="WP_108153639.1">
    <property type="nucleotide sequence ID" value="NZ_CP026304.1"/>
</dbReference>
<dbReference type="GeneID" id="55660120"/>
<proteinExistence type="predicted"/>
<protein>
    <recommendedName>
        <fullName evidence="3">SUKH-4 immunity protein</fullName>
    </recommendedName>
</protein>
<dbReference type="EMBL" id="CP026304">
    <property type="protein sequence ID" value="AVZ76352.1"/>
    <property type="molecule type" value="Genomic_DNA"/>
</dbReference>
<reference evidence="1 2" key="1">
    <citation type="submission" date="2018-01" db="EMBL/GenBank/DDBJ databases">
        <title>Complete genome sequence of Streptomyces lunaelactis MM109T, a Ferroverdin A producer isolated from cave moonmilk deposits.</title>
        <authorList>
            <person name="Naome A."/>
            <person name="Martinet L."/>
            <person name="Maciejewska M."/>
            <person name="Anderssen S."/>
            <person name="Adam D."/>
            <person name="Tenconi E."/>
            <person name="Deflandre B."/>
            <person name="Arguelles-Arias A."/>
            <person name="Calusinska M."/>
            <person name="Copieters W."/>
            <person name="Karim L."/>
            <person name="Hanikenne M."/>
            <person name="Baurain D."/>
            <person name="van Wezel G."/>
            <person name="Smargiasso N."/>
            <person name="de Pauw E."/>
            <person name="Delfosse P."/>
            <person name="Rigali S."/>
        </authorList>
    </citation>
    <scope>NUCLEOTIDE SEQUENCE [LARGE SCALE GENOMIC DNA]</scope>
    <source>
        <strain evidence="1 2">MM109</strain>
    </source>
</reference>